<dbReference type="InterPro" id="IPR015422">
    <property type="entry name" value="PyrdxlP-dep_Trfase_small"/>
</dbReference>
<protein>
    <submittedName>
        <fullName evidence="4">Threonine-phosphate decarboxylase CobD</fullName>
    </submittedName>
</protein>
<dbReference type="SUPFAM" id="SSF53383">
    <property type="entry name" value="PLP-dependent transferases"/>
    <property type="match status" value="1"/>
</dbReference>
<reference evidence="4 5" key="1">
    <citation type="submission" date="2024-04" db="EMBL/GenBank/DDBJ databases">
        <title>Draft genome sequence of Thalassolituus maritimus NBRC 116585.</title>
        <authorList>
            <person name="Miyakawa T."/>
            <person name="Kusuya Y."/>
            <person name="Miura T."/>
        </authorList>
    </citation>
    <scope>NUCLEOTIDE SEQUENCE [LARGE SCALE GENOMIC DNA]</scope>
    <source>
        <strain evidence="4 5">5NW40-0001</strain>
    </source>
</reference>
<evidence type="ECO:0000256" key="2">
    <source>
        <dbReference type="ARBA" id="ARBA00022898"/>
    </source>
</evidence>
<dbReference type="CDD" id="cd00609">
    <property type="entry name" value="AAT_like"/>
    <property type="match status" value="1"/>
</dbReference>
<keyword evidence="2" id="KW-0663">Pyridoxal phosphate</keyword>
<comment type="caution">
    <text evidence="4">The sequence shown here is derived from an EMBL/GenBank/DDBJ whole genome shotgun (WGS) entry which is preliminary data.</text>
</comment>
<evidence type="ECO:0000313" key="5">
    <source>
        <dbReference type="Proteomes" id="UP001481413"/>
    </source>
</evidence>
<keyword evidence="5" id="KW-1185">Reference proteome</keyword>
<dbReference type="Pfam" id="PF00155">
    <property type="entry name" value="Aminotran_1_2"/>
    <property type="match status" value="1"/>
</dbReference>
<evidence type="ECO:0000313" key="4">
    <source>
        <dbReference type="EMBL" id="GAA6144181.1"/>
    </source>
</evidence>
<dbReference type="Gene3D" id="3.90.1150.10">
    <property type="entry name" value="Aspartate Aminotransferase, domain 1"/>
    <property type="match status" value="1"/>
</dbReference>
<sequence>MTRLKPFPGKVKHGSDLQSVLKARARPKSGWLDLSAAVSPYSWWDERGQLIQFPVDVHHHLPESLSETSLFLQQAINDYYRASKGFESLAVAGTQAAIRNLPQCFEISSVWTVAGSYGEHALAWRQHGHVVTELPLQEIRHRLSKGQAPDVLVIVNPDNPSGVVVPSEELKRWAAVLNHQGGMLVCDEAFMDVTPDDSLLRCDFADNQIVLRSLGKFFGLAGLRFGTVFGASEVIQQLDACMGPWTVSTYVALVAAHALQDRDWQEEQRVRLASCSRLFEASLPESFDLVGATSLFVTVKPDNAALLQRYLAEHCIWSRCFEQQNLVRFGLPRETDLDRVRAVLQGYR</sequence>
<gene>
    <name evidence="4" type="primary">cobD</name>
    <name evidence="4" type="ORF">NBRC116585_02980</name>
</gene>
<feature type="domain" description="Aminotransferase class I/classII large" evidence="3">
    <location>
        <begin position="73"/>
        <end position="330"/>
    </location>
</feature>
<name>A0ABP9ZVM6_9GAMM</name>
<dbReference type="InterPro" id="IPR004839">
    <property type="entry name" value="Aminotransferase_I/II_large"/>
</dbReference>
<dbReference type="Proteomes" id="UP001481413">
    <property type="component" value="Unassembled WGS sequence"/>
</dbReference>
<dbReference type="RefSeq" id="WP_353293122.1">
    <property type="nucleotide sequence ID" value="NZ_BAABWH010000001.1"/>
</dbReference>
<evidence type="ECO:0000256" key="1">
    <source>
        <dbReference type="ARBA" id="ARBA00001933"/>
    </source>
</evidence>
<dbReference type="Gene3D" id="3.40.640.10">
    <property type="entry name" value="Type I PLP-dependent aspartate aminotransferase-like (Major domain)"/>
    <property type="match status" value="1"/>
</dbReference>
<dbReference type="PANTHER" id="PTHR42885:SF1">
    <property type="entry name" value="THREONINE-PHOSPHATE DECARBOXYLASE"/>
    <property type="match status" value="1"/>
</dbReference>
<accession>A0ABP9ZVM6</accession>
<dbReference type="InterPro" id="IPR015421">
    <property type="entry name" value="PyrdxlP-dep_Trfase_major"/>
</dbReference>
<proteinExistence type="predicted"/>
<dbReference type="EMBL" id="BAABWH010000001">
    <property type="protein sequence ID" value="GAA6144181.1"/>
    <property type="molecule type" value="Genomic_DNA"/>
</dbReference>
<comment type="cofactor">
    <cofactor evidence="1">
        <name>pyridoxal 5'-phosphate</name>
        <dbReference type="ChEBI" id="CHEBI:597326"/>
    </cofactor>
</comment>
<evidence type="ECO:0000259" key="3">
    <source>
        <dbReference type="Pfam" id="PF00155"/>
    </source>
</evidence>
<dbReference type="PANTHER" id="PTHR42885">
    <property type="entry name" value="HISTIDINOL-PHOSPHATE AMINOTRANSFERASE-RELATED"/>
    <property type="match status" value="1"/>
</dbReference>
<organism evidence="4 5">
    <name type="scientific">Thalassolituus maritimus</name>
    <dbReference type="NCBI Taxonomy" id="484498"/>
    <lineage>
        <taxon>Bacteria</taxon>
        <taxon>Pseudomonadati</taxon>
        <taxon>Pseudomonadota</taxon>
        <taxon>Gammaproteobacteria</taxon>
        <taxon>Oceanospirillales</taxon>
        <taxon>Oceanospirillaceae</taxon>
        <taxon>Thalassolituus</taxon>
    </lineage>
</organism>
<dbReference type="InterPro" id="IPR015424">
    <property type="entry name" value="PyrdxlP-dep_Trfase"/>
</dbReference>